<dbReference type="KEGG" id="ctp:CTRG_04119"/>
<sequence>MNRLIATRSVFRYNRILSPILHSAPYRTLKLPKFLQVLPNAVDRANEIDRQYKQTTNHPTDIKIQEIIKQVEGQPDLLYQLGFFFYKCKKLGITHDNVEYRKKGILYWVMFLNNLMPLNGAFWSTMQMLGKSQHNHRLNPFKVNDIGLLDPKNFPKEFYNQLLTGRYRGVDFRDRIVFSLTTPKWEDPEVK</sequence>
<proteinExistence type="predicted"/>
<keyword evidence="2" id="KW-1185">Reference proteome</keyword>
<protein>
    <submittedName>
        <fullName evidence="1">Uncharacterized protein</fullName>
    </submittedName>
</protein>
<reference evidence="1 2" key="1">
    <citation type="journal article" date="2009" name="Nature">
        <title>Evolution of pathogenicity and sexual reproduction in eight Candida genomes.</title>
        <authorList>
            <person name="Butler G."/>
            <person name="Rasmussen M.D."/>
            <person name="Lin M.F."/>
            <person name="Santos M.A."/>
            <person name="Sakthikumar S."/>
            <person name="Munro C.A."/>
            <person name="Rheinbay E."/>
            <person name="Grabherr M."/>
            <person name="Forche A."/>
            <person name="Reedy J.L."/>
            <person name="Agrafioti I."/>
            <person name="Arnaud M.B."/>
            <person name="Bates S."/>
            <person name="Brown A.J."/>
            <person name="Brunke S."/>
            <person name="Costanzo M.C."/>
            <person name="Fitzpatrick D.A."/>
            <person name="de Groot P.W."/>
            <person name="Harris D."/>
            <person name="Hoyer L.L."/>
            <person name="Hube B."/>
            <person name="Klis F.M."/>
            <person name="Kodira C."/>
            <person name="Lennard N."/>
            <person name="Logue M.E."/>
            <person name="Martin R."/>
            <person name="Neiman A.M."/>
            <person name="Nikolaou E."/>
            <person name="Quail M.A."/>
            <person name="Quinn J."/>
            <person name="Santos M.C."/>
            <person name="Schmitzberger F.F."/>
            <person name="Sherlock G."/>
            <person name="Shah P."/>
            <person name="Silverstein K.A."/>
            <person name="Skrzypek M.S."/>
            <person name="Soll D."/>
            <person name="Staggs R."/>
            <person name="Stansfield I."/>
            <person name="Stumpf M.P."/>
            <person name="Sudbery P.E."/>
            <person name="Srikantha T."/>
            <person name="Zeng Q."/>
            <person name="Berman J."/>
            <person name="Berriman M."/>
            <person name="Heitman J."/>
            <person name="Gow N.A."/>
            <person name="Lorenz M.C."/>
            <person name="Birren B.W."/>
            <person name="Kellis M."/>
            <person name="Cuomo C.A."/>
        </authorList>
    </citation>
    <scope>NUCLEOTIDE SEQUENCE [LARGE SCALE GENOMIC DNA]</scope>
    <source>
        <strain evidence="2">ATCC MYA-3404 / T1</strain>
    </source>
</reference>
<organism evidence="1 2">
    <name type="scientific">Candida tropicalis (strain ATCC MYA-3404 / T1)</name>
    <name type="common">Yeast</name>
    <dbReference type="NCBI Taxonomy" id="294747"/>
    <lineage>
        <taxon>Eukaryota</taxon>
        <taxon>Fungi</taxon>
        <taxon>Dikarya</taxon>
        <taxon>Ascomycota</taxon>
        <taxon>Saccharomycotina</taxon>
        <taxon>Pichiomycetes</taxon>
        <taxon>Debaryomycetaceae</taxon>
        <taxon>Candida/Lodderomyces clade</taxon>
        <taxon>Candida</taxon>
    </lineage>
</organism>
<dbReference type="GeneID" id="8297097"/>
<dbReference type="Proteomes" id="UP000002037">
    <property type="component" value="Unassembled WGS sequence"/>
</dbReference>
<dbReference type="HOGENOM" id="CLU_122462_0_0_1"/>
<dbReference type="eggNOG" id="ENOG502RQ80">
    <property type="taxonomic scope" value="Eukaryota"/>
</dbReference>
<dbReference type="EMBL" id="GG692399">
    <property type="protein sequence ID" value="EER32448.1"/>
    <property type="molecule type" value="Genomic_DNA"/>
</dbReference>
<dbReference type="AlphaFoldDB" id="C5MD18"/>
<accession>C5MD18</accession>
<dbReference type="RefSeq" id="XP_002549822.1">
    <property type="nucleotide sequence ID" value="XM_002549776.1"/>
</dbReference>
<evidence type="ECO:0000313" key="1">
    <source>
        <dbReference type="EMBL" id="EER32448.1"/>
    </source>
</evidence>
<evidence type="ECO:0000313" key="2">
    <source>
        <dbReference type="Proteomes" id="UP000002037"/>
    </source>
</evidence>
<name>C5MD18_CANTT</name>
<dbReference type="OrthoDB" id="4092895at2759"/>
<dbReference type="STRING" id="294747.C5MD18"/>
<gene>
    <name evidence="1" type="ORF">CTRG_04119</name>
</gene>
<dbReference type="VEuPathDB" id="FungiDB:CTRG_04119"/>